<name>A0A6N8DMR3_RHOAC</name>
<gene>
    <name evidence="1" type="ORF">GJ654_12575</name>
</gene>
<reference evidence="1 2" key="1">
    <citation type="submission" date="2019-11" db="EMBL/GenBank/DDBJ databases">
        <title>Whole-genome sequence of a Rhodoblastus acidophilus DSM 142.</title>
        <authorList>
            <person name="Kyndt J.A."/>
            <person name="Meyer T.E."/>
        </authorList>
    </citation>
    <scope>NUCLEOTIDE SEQUENCE [LARGE SCALE GENOMIC DNA]</scope>
    <source>
        <strain evidence="1 2">DSM 142</strain>
    </source>
</reference>
<sequence>MARSALTLHSGGGRPLPSDWRDWLDRLPDDLRDAYEERAALIEFDGGEKRRTAERRAFECVVWRNERARRRLEAGRSQAPAAFGDACCAQVSAGAGA</sequence>
<evidence type="ECO:0000313" key="2">
    <source>
        <dbReference type="Proteomes" id="UP000439113"/>
    </source>
</evidence>
<dbReference type="AlphaFoldDB" id="A0A6N8DMR3"/>
<comment type="caution">
    <text evidence="1">The sequence shown here is derived from an EMBL/GenBank/DDBJ whole genome shotgun (WGS) entry which is preliminary data.</text>
</comment>
<dbReference type="OrthoDB" id="8265002at2"/>
<dbReference type="Proteomes" id="UP000439113">
    <property type="component" value="Unassembled WGS sequence"/>
</dbReference>
<accession>A0A6N8DMR3</accession>
<proteinExistence type="predicted"/>
<evidence type="ECO:0000313" key="1">
    <source>
        <dbReference type="EMBL" id="MTV31820.1"/>
    </source>
</evidence>
<protein>
    <submittedName>
        <fullName evidence="1">Uncharacterized protein</fullName>
    </submittedName>
</protein>
<organism evidence="1 2">
    <name type="scientific">Rhodoblastus acidophilus</name>
    <name type="common">Rhodopseudomonas acidophila</name>
    <dbReference type="NCBI Taxonomy" id="1074"/>
    <lineage>
        <taxon>Bacteria</taxon>
        <taxon>Pseudomonadati</taxon>
        <taxon>Pseudomonadota</taxon>
        <taxon>Alphaproteobacteria</taxon>
        <taxon>Hyphomicrobiales</taxon>
        <taxon>Rhodoblastaceae</taxon>
        <taxon>Rhodoblastus</taxon>
    </lineage>
</organism>
<dbReference type="RefSeq" id="WP_155446507.1">
    <property type="nucleotide sequence ID" value="NZ_JAOQNR010000015.1"/>
</dbReference>
<dbReference type="EMBL" id="WNKS01000011">
    <property type="protein sequence ID" value="MTV31820.1"/>
    <property type="molecule type" value="Genomic_DNA"/>
</dbReference>